<gene>
    <name evidence="3" type="ORF">LMXM_23_0960</name>
</gene>
<dbReference type="EMBL" id="FR799576">
    <property type="protein sequence ID" value="CBZ27243.1"/>
    <property type="molecule type" value="Genomic_DNA"/>
</dbReference>
<name>E9AWA8_LEIMU</name>
<evidence type="ECO:0000313" key="4">
    <source>
        <dbReference type="Proteomes" id="UP000007259"/>
    </source>
</evidence>
<keyword evidence="2" id="KW-0812">Transmembrane</keyword>
<dbReference type="OrthoDB" id="272373at2759"/>
<feature type="compositionally biased region" description="Basic and acidic residues" evidence="1">
    <location>
        <begin position="245"/>
        <end position="257"/>
    </location>
</feature>
<dbReference type="RefSeq" id="XP_003875730.1">
    <property type="nucleotide sequence ID" value="XM_003875681.1"/>
</dbReference>
<feature type="compositionally biased region" description="Basic and acidic residues" evidence="1">
    <location>
        <begin position="591"/>
        <end position="609"/>
    </location>
</feature>
<dbReference type="KEGG" id="lmi:LMXM_23_0960"/>
<feature type="region of interest" description="Disordered" evidence="1">
    <location>
        <begin position="582"/>
        <end position="609"/>
    </location>
</feature>
<protein>
    <recommendedName>
        <fullName evidence="5">Chitobiase/beta-hexosaminidase C-terminal domain-containing protein</fullName>
    </recommendedName>
</protein>
<feature type="region of interest" description="Disordered" evidence="1">
    <location>
        <begin position="245"/>
        <end position="274"/>
    </location>
</feature>
<evidence type="ECO:0000313" key="3">
    <source>
        <dbReference type="EMBL" id="CBZ27243.1"/>
    </source>
</evidence>
<proteinExistence type="predicted"/>
<reference evidence="3 4" key="1">
    <citation type="journal article" date="2011" name="Genome Res.">
        <title>Chromosome and gene copy number variation allow major structural change between species and strains of Leishmania.</title>
        <authorList>
            <person name="Rogers M.B."/>
            <person name="Hilley J.D."/>
            <person name="Dickens N.J."/>
            <person name="Wilkes J."/>
            <person name="Bates P.A."/>
            <person name="Depledge D.P."/>
            <person name="Harris D."/>
            <person name="Her Y."/>
            <person name="Herzyk P."/>
            <person name="Imamura H."/>
            <person name="Otto T.D."/>
            <person name="Sanders M."/>
            <person name="Seeger K."/>
            <person name="Dujardin J.C."/>
            <person name="Berriman M."/>
            <person name="Smith D.F."/>
            <person name="Hertz-Fowler C."/>
            <person name="Mottram J.C."/>
        </authorList>
    </citation>
    <scope>NUCLEOTIDE SEQUENCE [LARGE SCALE GENOMIC DNA]</scope>
    <source>
        <strain evidence="3 4">MHOM/GT/2001/U1103</strain>
    </source>
</reference>
<evidence type="ECO:0000256" key="1">
    <source>
        <dbReference type="SAM" id="MobiDB-lite"/>
    </source>
</evidence>
<dbReference type="PhylomeDB" id="E9AWA8"/>
<dbReference type="OMA" id="HAWTVMS"/>
<accession>E9AWA8</accession>
<dbReference type="AlphaFoldDB" id="E9AWA8"/>
<keyword evidence="4" id="KW-1185">Reference proteome</keyword>
<feature type="transmembrane region" description="Helical" evidence="2">
    <location>
        <begin position="12"/>
        <end position="33"/>
    </location>
</feature>
<dbReference type="VEuPathDB" id="TriTrypDB:LmxM.23.0960"/>
<sequence length="698" mass="75613">MVVEHKNTTIAIWVSCAVLLVVVVSLTIFLFLCQRRRRAARLRRRLYLKSFTDGQLQCANNDAWGTEGTSCVLNPAALHGSASAAFYHGFQRYAGEELEAIPSPASASSFSTPLVVYLRVRAEQAYTDACDILLTVDRVRDSLPSDHSGFQILGNDGYYHNDFLLYTSPLEFRVPGLYMIQAHAVHSVDKVVGAVHKFVYVVTEVAPSSGLTPPPPLTTPPLLTYAEGSSANNNTHLIDIDVSRRQAERAQASRDELQQTAHVSPPAHMQASSATVEPSADAAGDAPLPPVIFPGGGEVTTSTEIVITPHELSTLPDQLRYSVDGSYPTLIYTAPFRLSLPPTSVLPSQRRQVIVQAIAVHAVAAAPGDYSAAVSACSRLTSGRVSAISRAVLLVRPAGLSYFDPQVPTPSMRLRATNATLYFDESNNPPQTQTLYELVFVDEARRKVKFSRQCTQLYDGNPVALTENVATVRAWTVMNSAAAADGFSGRAEAAEEDRVRSVPAIYDCGRAATERGKLSRRRIEQYNIRPEQLLPSPVICVSCSEMKLIFEDPPANGRIAYTLNDTEPALFDVSPPACAVPTGDGAGGVTHDGDKGRSRGGKRDDHVSPIVGDRDGAHTYIYQPGKYIHVTLMETQQVYVTARVFLPIFEGSDGALYGDRGAQGGSCLGSGRLLGYRYGGVFHRGFYFNNSEADCSPP</sequence>
<evidence type="ECO:0000256" key="2">
    <source>
        <dbReference type="SAM" id="Phobius"/>
    </source>
</evidence>
<keyword evidence="2" id="KW-0472">Membrane</keyword>
<organism evidence="3 4">
    <name type="scientific">Leishmania mexicana (strain MHOM/GT/2001/U1103)</name>
    <dbReference type="NCBI Taxonomy" id="929439"/>
    <lineage>
        <taxon>Eukaryota</taxon>
        <taxon>Discoba</taxon>
        <taxon>Euglenozoa</taxon>
        <taxon>Kinetoplastea</taxon>
        <taxon>Metakinetoplastina</taxon>
        <taxon>Trypanosomatida</taxon>
        <taxon>Trypanosomatidae</taxon>
        <taxon>Leishmaniinae</taxon>
        <taxon>Leishmania</taxon>
    </lineage>
</organism>
<keyword evidence="2" id="KW-1133">Transmembrane helix</keyword>
<dbReference type="Proteomes" id="UP000007259">
    <property type="component" value="Chromosome 23"/>
</dbReference>
<evidence type="ECO:0008006" key="5">
    <source>
        <dbReference type="Google" id="ProtNLM"/>
    </source>
</evidence>
<dbReference type="GeneID" id="13454392"/>